<dbReference type="AlphaFoldDB" id="A0A286RBX0"/>
<dbReference type="KEGG" id="ttf:THTE_0862"/>
<proteinExistence type="predicted"/>
<dbReference type="Proteomes" id="UP000215086">
    <property type="component" value="Chromosome"/>
</dbReference>
<dbReference type="InterPro" id="IPR000257">
    <property type="entry name" value="Uroporphyrinogen_deCOase"/>
</dbReference>
<dbReference type="EMBL" id="CP018477">
    <property type="protein sequence ID" value="ASV73464.1"/>
    <property type="molecule type" value="Genomic_DNA"/>
</dbReference>
<keyword evidence="3" id="KW-1185">Reference proteome</keyword>
<protein>
    <submittedName>
        <fullName evidence="2">Uroporphyrinogen-III decarboxylase</fullName>
    </submittedName>
</protein>
<dbReference type="PANTHER" id="PTHR47099:SF1">
    <property type="entry name" value="METHYLCOBAMIDE:COM METHYLTRANSFERASE MTBA"/>
    <property type="match status" value="1"/>
</dbReference>
<dbReference type="SUPFAM" id="SSF51726">
    <property type="entry name" value="UROD/MetE-like"/>
    <property type="match status" value="1"/>
</dbReference>
<evidence type="ECO:0000313" key="2">
    <source>
        <dbReference type="EMBL" id="ASV73464.1"/>
    </source>
</evidence>
<dbReference type="RefSeq" id="WP_207651764.1">
    <property type="nucleotide sequence ID" value="NZ_CP018477.1"/>
</dbReference>
<feature type="domain" description="Uroporphyrinogen decarboxylase (URO-D)" evidence="1">
    <location>
        <begin position="178"/>
        <end position="397"/>
    </location>
</feature>
<gene>
    <name evidence="2" type="ORF">THTE_0862</name>
</gene>
<dbReference type="GO" id="GO:0004853">
    <property type="term" value="F:uroporphyrinogen decarboxylase activity"/>
    <property type="evidence" value="ECO:0007669"/>
    <property type="project" value="InterPro"/>
</dbReference>
<dbReference type="GO" id="GO:0006779">
    <property type="term" value="P:porphyrin-containing compound biosynthetic process"/>
    <property type="evidence" value="ECO:0007669"/>
    <property type="project" value="InterPro"/>
</dbReference>
<name>A0A286RBX0_9BACT</name>
<dbReference type="Pfam" id="PF01208">
    <property type="entry name" value="URO-D"/>
    <property type="match status" value="1"/>
</dbReference>
<accession>A0A286RBX0</accession>
<dbReference type="PANTHER" id="PTHR47099">
    <property type="entry name" value="METHYLCOBAMIDE:COM METHYLTRANSFERASE MTBA"/>
    <property type="match status" value="1"/>
</dbReference>
<organism evidence="2 3">
    <name type="scientific">Thermogutta terrifontis</name>
    <dbReference type="NCBI Taxonomy" id="1331910"/>
    <lineage>
        <taxon>Bacteria</taxon>
        <taxon>Pseudomonadati</taxon>
        <taxon>Planctomycetota</taxon>
        <taxon>Planctomycetia</taxon>
        <taxon>Pirellulales</taxon>
        <taxon>Thermoguttaceae</taxon>
        <taxon>Thermogutta</taxon>
    </lineage>
</organism>
<dbReference type="Gene3D" id="3.20.20.210">
    <property type="match status" value="2"/>
</dbReference>
<evidence type="ECO:0000313" key="3">
    <source>
        <dbReference type="Proteomes" id="UP000215086"/>
    </source>
</evidence>
<evidence type="ECO:0000259" key="1">
    <source>
        <dbReference type="Pfam" id="PF01208"/>
    </source>
</evidence>
<dbReference type="InterPro" id="IPR038071">
    <property type="entry name" value="UROD/MetE-like_sf"/>
</dbReference>
<reference evidence="2 3" key="1">
    <citation type="journal article" name="Front. Microbiol.">
        <title>Sugar Metabolism of the First Thermophilic Planctomycete Thermogutta terrifontis: Comparative Genomic and Transcriptomic Approaches.</title>
        <authorList>
            <person name="Elcheninov A.G."/>
            <person name="Menzel P."/>
            <person name="Gudbergsdottir S.R."/>
            <person name="Slesarev A.I."/>
            <person name="Kadnikov V.V."/>
            <person name="Krogh A."/>
            <person name="Bonch-Osmolovskaya E.A."/>
            <person name="Peng X."/>
            <person name="Kublanov I.V."/>
        </authorList>
    </citation>
    <scope>NUCLEOTIDE SEQUENCE [LARGE SCALE GENOMIC DNA]</scope>
    <source>
        <strain evidence="2 3">R1</strain>
    </source>
</reference>
<sequence>MAELDPMEQRYQERLRRYVTAMRKGKPDRIPIRPFVAEFTAVYAGYTIQEVTHDYQKAFDAVIRCAADFDWDAVVPNMVYVWTGLVQAINLRYYAVPGVDLPADVPFQYLEPPEENAWMRPDEYDALIEDPTGYLYNVWLPRVSRDVVAPGQPNTFRNNMSFVLGAMAMLDYFNALGRQVERLRRETGTVSAISGILKAPFDILADKLRGYKGLCLDLYRQPDKVLKACEALAPHLLHVAKSGADPQKNVPIGLWMHRGCVPFLSPQQFERFYWPTLKWIIESLWAEGYQVLFYAEGEWNPNLKYIAQLPDLSIVYHVDRGDIFEVYKAVGHKFCISGGIPNDLLAFGTPQDVREYCKKVIDGVARDGGYIMDASAIMQNDAKIENVRAMTEFTREYGVY</sequence>
<dbReference type="InterPro" id="IPR052024">
    <property type="entry name" value="Methanogen_methyltrans"/>
</dbReference>